<reference evidence="4 5" key="1">
    <citation type="submission" date="2019-02" db="EMBL/GenBank/DDBJ databases">
        <title>Deep-cultivation of Planctomycetes and their phenomic and genomic characterization uncovers novel biology.</title>
        <authorList>
            <person name="Wiegand S."/>
            <person name="Jogler M."/>
            <person name="Boedeker C."/>
            <person name="Pinto D."/>
            <person name="Vollmers J."/>
            <person name="Rivas-Marin E."/>
            <person name="Kohn T."/>
            <person name="Peeters S.H."/>
            <person name="Heuer A."/>
            <person name="Rast P."/>
            <person name="Oberbeckmann S."/>
            <person name="Bunk B."/>
            <person name="Jeske O."/>
            <person name="Meyerdierks A."/>
            <person name="Storesund J.E."/>
            <person name="Kallscheuer N."/>
            <person name="Luecker S."/>
            <person name="Lage O.M."/>
            <person name="Pohl T."/>
            <person name="Merkel B.J."/>
            <person name="Hornburger P."/>
            <person name="Mueller R.-W."/>
            <person name="Bruemmer F."/>
            <person name="Labrenz M."/>
            <person name="Spormann A.M."/>
            <person name="Op den Camp H."/>
            <person name="Overmann J."/>
            <person name="Amann R."/>
            <person name="Jetten M.S.M."/>
            <person name="Mascher T."/>
            <person name="Medema M.H."/>
            <person name="Devos D.P."/>
            <person name="Kaster A.-K."/>
            <person name="Ovreas L."/>
            <person name="Rohde M."/>
            <person name="Galperin M.Y."/>
            <person name="Jogler C."/>
        </authorList>
    </citation>
    <scope>NUCLEOTIDE SEQUENCE [LARGE SCALE GENOMIC DNA]</scope>
    <source>
        <strain evidence="4 5">Poly30</strain>
    </source>
</reference>
<evidence type="ECO:0000313" key="5">
    <source>
        <dbReference type="Proteomes" id="UP000320390"/>
    </source>
</evidence>
<dbReference type="EMBL" id="CP036434">
    <property type="protein sequence ID" value="QDV09509.1"/>
    <property type="molecule type" value="Genomic_DNA"/>
</dbReference>
<dbReference type="PANTHER" id="PTHR30469">
    <property type="entry name" value="MULTIDRUG RESISTANCE PROTEIN MDTA"/>
    <property type="match status" value="1"/>
</dbReference>
<dbReference type="RefSeq" id="WP_145203993.1">
    <property type="nucleotide sequence ID" value="NZ_CP036434.1"/>
</dbReference>
<dbReference type="GO" id="GO:0015562">
    <property type="term" value="F:efflux transmembrane transporter activity"/>
    <property type="evidence" value="ECO:0007669"/>
    <property type="project" value="TreeGrafter"/>
</dbReference>
<dbReference type="Proteomes" id="UP000320390">
    <property type="component" value="Chromosome"/>
</dbReference>
<accession>A0A518EZK9</accession>
<dbReference type="NCBIfam" id="TIGR01730">
    <property type="entry name" value="RND_mfp"/>
    <property type="match status" value="1"/>
</dbReference>
<dbReference type="GO" id="GO:1990281">
    <property type="term" value="C:efflux pump complex"/>
    <property type="evidence" value="ECO:0007669"/>
    <property type="project" value="TreeGrafter"/>
</dbReference>
<evidence type="ECO:0000313" key="4">
    <source>
        <dbReference type="EMBL" id="QDV09509.1"/>
    </source>
</evidence>
<comment type="similarity">
    <text evidence="1">Belongs to the membrane fusion protein (MFP) (TC 8.A.1) family.</text>
</comment>
<evidence type="ECO:0000259" key="3">
    <source>
        <dbReference type="Pfam" id="PF25954"/>
    </source>
</evidence>
<keyword evidence="2" id="KW-0175">Coiled coil</keyword>
<evidence type="ECO:0000256" key="2">
    <source>
        <dbReference type="SAM" id="Coils"/>
    </source>
</evidence>
<dbReference type="PANTHER" id="PTHR30469:SF15">
    <property type="entry name" value="HLYD FAMILY OF SECRETION PROTEINS"/>
    <property type="match status" value="1"/>
</dbReference>
<proteinExistence type="inferred from homology"/>
<dbReference type="Gene3D" id="2.40.30.170">
    <property type="match status" value="1"/>
</dbReference>
<dbReference type="Gene3D" id="2.40.50.100">
    <property type="match status" value="1"/>
</dbReference>
<name>A0A518EZK9_9BACT</name>
<dbReference type="SUPFAM" id="SSF111369">
    <property type="entry name" value="HlyD-like secretion proteins"/>
    <property type="match status" value="1"/>
</dbReference>
<dbReference type="Gene3D" id="2.40.420.20">
    <property type="match status" value="1"/>
</dbReference>
<feature type="coiled-coil region" evidence="2">
    <location>
        <begin position="128"/>
        <end position="181"/>
    </location>
</feature>
<feature type="domain" description="CusB-like beta-barrel" evidence="3">
    <location>
        <begin position="233"/>
        <end position="299"/>
    </location>
</feature>
<sequence length="360" mass="38235">MTKKRRLPAWLPKAVVAVLAMGALVAILLVLAGTFTDKVEPAETAARAPFEIGPNQAALLTAWSTDPIVERFPGTVQATRDAIVSPRITAQVLAIECRPGDSVQAGDVLVRLDARDLALQDSEAQDALAAAEASARDAETALRRLKTIGESRTGAISERELEVAEARVKTTTAEVEGARSRVEGAKVALGFALLEAPFDGIVADKFLETGDTATVGMPIVRLYDPRQMRLETFVRESLAVTLEPGSEVRVELSSLNRTVVGLVEEIVPLAEPGSRSLLVKVGLSSNDRLYPGIFGRLLLPSGERQSIRIPAGAVETLGQLRYVTLTDGGRRMVTIGEEADGTVEIRSGLTAGESIVAPAP</sequence>
<organism evidence="4 5">
    <name type="scientific">Saltatorellus ferox</name>
    <dbReference type="NCBI Taxonomy" id="2528018"/>
    <lineage>
        <taxon>Bacteria</taxon>
        <taxon>Pseudomonadati</taxon>
        <taxon>Planctomycetota</taxon>
        <taxon>Planctomycetia</taxon>
        <taxon>Planctomycetia incertae sedis</taxon>
        <taxon>Saltatorellus</taxon>
    </lineage>
</organism>
<keyword evidence="5" id="KW-1185">Reference proteome</keyword>
<evidence type="ECO:0000256" key="1">
    <source>
        <dbReference type="ARBA" id="ARBA00009477"/>
    </source>
</evidence>
<protein>
    <submittedName>
        <fullName evidence="4">Multidrug resistance protein MdtA</fullName>
    </submittedName>
</protein>
<dbReference type="OrthoDB" id="9778236at2"/>
<dbReference type="InterPro" id="IPR058792">
    <property type="entry name" value="Beta-barrel_RND_2"/>
</dbReference>
<dbReference type="AlphaFoldDB" id="A0A518EZK9"/>
<gene>
    <name evidence="4" type="primary">mdtA_3</name>
    <name evidence="4" type="ORF">Poly30_50670</name>
</gene>
<dbReference type="Pfam" id="PF25954">
    <property type="entry name" value="Beta-barrel_RND_2"/>
    <property type="match status" value="1"/>
</dbReference>
<dbReference type="InterPro" id="IPR006143">
    <property type="entry name" value="RND_pump_MFP"/>
</dbReference>
<dbReference type="Gene3D" id="1.10.287.470">
    <property type="entry name" value="Helix hairpin bin"/>
    <property type="match status" value="1"/>
</dbReference>